<organism evidence="2 3">
    <name type="scientific">Hydrobacter penzbergensis</name>
    <dbReference type="NCBI Taxonomy" id="1235997"/>
    <lineage>
        <taxon>Bacteria</taxon>
        <taxon>Pseudomonadati</taxon>
        <taxon>Bacteroidota</taxon>
        <taxon>Chitinophagia</taxon>
        <taxon>Chitinophagales</taxon>
        <taxon>Chitinophagaceae</taxon>
        <taxon>Hydrobacter</taxon>
    </lineage>
</organism>
<gene>
    <name evidence="2" type="ORF">SAMN05444410_1391</name>
</gene>
<dbReference type="EMBL" id="FNNO01000039">
    <property type="protein sequence ID" value="SDX71737.1"/>
    <property type="molecule type" value="Genomic_DNA"/>
</dbReference>
<comment type="caution">
    <text evidence="2">The sequence shown here is derived from an EMBL/GenBank/DDBJ whole genome shotgun (WGS) entry which is preliminary data.</text>
</comment>
<protein>
    <submittedName>
        <fullName evidence="2">Transposase</fullName>
    </submittedName>
</protein>
<dbReference type="GO" id="GO:0004803">
    <property type="term" value="F:transposase activity"/>
    <property type="evidence" value="ECO:0007669"/>
    <property type="project" value="InterPro"/>
</dbReference>
<dbReference type="Gene3D" id="1.10.10.10">
    <property type="entry name" value="Winged helix-like DNA-binding domain superfamily/Winged helix DNA-binding domain"/>
    <property type="match status" value="1"/>
</dbReference>
<sequence>MTKKTRRKFSAEFKAKVVLEALKERVTIEELARKHELHPTQIATWKREAMANMSSVFVSGKSDAVSDNERQIEQLYARIGQLQVENDFLKKRL</sequence>
<name>A0A8X8IGB5_9BACT</name>
<dbReference type="Proteomes" id="UP000198711">
    <property type="component" value="Unassembled WGS sequence"/>
</dbReference>
<feature type="coiled-coil region" evidence="1">
    <location>
        <begin position="65"/>
        <end position="92"/>
    </location>
</feature>
<evidence type="ECO:0000313" key="3">
    <source>
        <dbReference type="Proteomes" id="UP000198711"/>
    </source>
</evidence>
<keyword evidence="3" id="KW-1185">Reference proteome</keyword>
<dbReference type="GO" id="GO:0006313">
    <property type="term" value="P:DNA transposition"/>
    <property type="evidence" value="ECO:0007669"/>
    <property type="project" value="InterPro"/>
</dbReference>
<evidence type="ECO:0000313" key="2">
    <source>
        <dbReference type="EMBL" id="SDX71737.1"/>
    </source>
</evidence>
<reference evidence="2 3" key="1">
    <citation type="submission" date="2016-10" db="EMBL/GenBank/DDBJ databases">
        <authorList>
            <person name="Varghese N."/>
            <person name="Submissions S."/>
        </authorList>
    </citation>
    <scope>NUCLEOTIDE SEQUENCE [LARGE SCALE GENOMIC DNA]</scope>
    <source>
        <strain evidence="2 3">DSM 25353</strain>
    </source>
</reference>
<dbReference type="Pfam" id="PF01527">
    <property type="entry name" value="HTH_Tnp_1"/>
    <property type="match status" value="1"/>
</dbReference>
<accession>A0A8X8IGB5</accession>
<dbReference type="InterPro" id="IPR036388">
    <property type="entry name" value="WH-like_DNA-bd_sf"/>
</dbReference>
<keyword evidence="1" id="KW-0175">Coiled coil</keyword>
<dbReference type="AlphaFoldDB" id="A0A8X8IGB5"/>
<dbReference type="InterPro" id="IPR002514">
    <property type="entry name" value="Transposase_8"/>
</dbReference>
<evidence type="ECO:0000256" key="1">
    <source>
        <dbReference type="SAM" id="Coils"/>
    </source>
</evidence>
<dbReference type="GO" id="GO:0003677">
    <property type="term" value="F:DNA binding"/>
    <property type="evidence" value="ECO:0007669"/>
    <property type="project" value="InterPro"/>
</dbReference>
<dbReference type="SUPFAM" id="SSF46689">
    <property type="entry name" value="Homeodomain-like"/>
    <property type="match status" value="1"/>
</dbReference>
<dbReference type="RefSeq" id="WP_371937967.1">
    <property type="nucleotide sequence ID" value="NZ_FNNO01000039.1"/>
</dbReference>
<proteinExistence type="predicted"/>
<dbReference type="InterPro" id="IPR009057">
    <property type="entry name" value="Homeodomain-like_sf"/>
</dbReference>